<accession>A0AAW1MUZ9</accession>
<feature type="transmembrane region" description="Helical" evidence="10">
    <location>
        <begin position="200"/>
        <end position="219"/>
    </location>
</feature>
<evidence type="ECO:0000256" key="1">
    <source>
        <dbReference type="ARBA" id="ARBA00004141"/>
    </source>
</evidence>
<keyword evidence="8 9" id="KW-0807">Transducer</keyword>
<evidence type="ECO:0000259" key="11">
    <source>
        <dbReference type="PROSITE" id="PS50262"/>
    </source>
</evidence>
<evidence type="ECO:0000256" key="9">
    <source>
        <dbReference type="RuleBase" id="RU000688"/>
    </source>
</evidence>
<comment type="similarity">
    <text evidence="2 9">Belongs to the G-protein coupled receptor 1 family.</text>
</comment>
<sequence length="234" mass="27204">MMIITIRRARHPFSCLPNDVALYWHQYPWILGETFCKVRALFSEMASYVSVLTIVSFSTERYLSICYPLYLYTMSGLQRAVRIIACLWIISFLSALPFALYSSVEYLNFPPNTDNILEDSAFCAMFYQPDGVPLNELSTMFYQPDGVPLNELSTFIFFILPMFVMAVEYTKMGLKIWKSTRQPLGKSVHRDSKKTQSHRTIIKMLVMMLWASTVINILIRKPEVKFWILNAIRS</sequence>
<evidence type="ECO:0000256" key="2">
    <source>
        <dbReference type="ARBA" id="ARBA00010663"/>
    </source>
</evidence>
<feature type="domain" description="G-protein coupled receptors family 1 profile" evidence="11">
    <location>
        <begin position="1"/>
        <end position="234"/>
    </location>
</feature>
<evidence type="ECO:0000256" key="8">
    <source>
        <dbReference type="ARBA" id="ARBA00023224"/>
    </source>
</evidence>
<comment type="caution">
    <text evidence="12">The sequence shown here is derived from an EMBL/GenBank/DDBJ whole genome shotgun (WGS) entry which is preliminary data.</text>
</comment>
<keyword evidence="4 10" id="KW-1133">Transmembrane helix</keyword>
<dbReference type="PRINTS" id="PR00237">
    <property type="entry name" value="GPCRRHODOPSN"/>
</dbReference>
<evidence type="ECO:0000256" key="6">
    <source>
        <dbReference type="ARBA" id="ARBA00023136"/>
    </source>
</evidence>
<keyword evidence="7 9" id="KW-0675">Receptor</keyword>
<dbReference type="InterPro" id="IPR000276">
    <property type="entry name" value="GPCR_Rhodpsn"/>
</dbReference>
<organism evidence="12 13">
    <name type="scientific">Popillia japonica</name>
    <name type="common">Japanese beetle</name>
    <dbReference type="NCBI Taxonomy" id="7064"/>
    <lineage>
        <taxon>Eukaryota</taxon>
        <taxon>Metazoa</taxon>
        <taxon>Ecdysozoa</taxon>
        <taxon>Arthropoda</taxon>
        <taxon>Hexapoda</taxon>
        <taxon>Insecta</taxon>
        <taxon>Pterygota</taxon>
        <taxon>Neoptera</taxon>
        <taxon>Endopterygota</taxon>
        <taxon>Coleoptera</taxon>
        <taxon>Polyphaga</taxon>
        <taxon>Scarabaeiformia</taxon>
        <taxon>Scarabaeidae</taxon>
        <taxon>Rutelinae</taxon>
        <taxon>Popillia</taxon>
    </lineage>
</organism>
<dbReference type="PROSITE" id="PS50262">
    <property type="entry name" value="G_PROTEIN_RECEP_F1_2"/>
    <property type="match status" value="1"/>
</dbReference>
<evidence type="ECO:0000256" key="10">
    <source>
        <dbReference type="SAM" id="Phobius"/>
    </source>
</evidence>
<dbReference type="AlphaFoldDB" id="A0AAW1MUZ9"/>
<evidence type="ECO:0000256" key="4">
    <source>
        <dbReference type="ARBA" id="ARBA00022989"/>
    </source>
</evidence>
<dbReference type="Gene3D" id="1.20.1070.10">
    <property type="entry name" value="Rhodopsin 7-helix transmembrane proteins"/>
    <property type="match status" value="1"/>
</dbReference>
<gene>
    <name evidence="12" type="ORF">QE152_g4350</name>
</gene>
<feature type="transmembrane region" description="Helical" evidence="10">
    <location>
        <begin position="80"/>
        <end position="101"/>
    </location>
</feature>
<evidence type="ECO:0000313" key="12">
    <source>
        <dbReference type="EMBL" id="KAK9752190.1"/>
    </source>
</evidence>
<dbReference type="Proteomes" id="UP001458880">
    <property type="component" value="Unassembled WGS sequence"/>
</dbReference>
<dbReference type="Pfam" id="PF00001">
    <property type="entry name" value="7tm_1"/>
    <property type="match status" value="1"/>
</dbReference>
<feature type="transmembrane region" description="Helical" evidence="10">
    <location>
        <begin position="152"/>
        <end position="170"/>
    </location>
</feature>
<dbReference type="InterPro" id="IPR017452">
    <property type="entry name" value="GPCR_Rhodpsn_7TM"/>
</dbReference>
<dbReference type="GO" id="GO:0008188">
    <property type="term" value="F:neuropeptide receptor activity"/>
    <property type="evidence" value="ECO:0007669"/>
    <property type="project" value="TreeGrafter"/>
</dbReference>
<keyword evidence="3 9" id="KW-0812">Transmembrane</keyword>
<evidence type="ECO:0000256" key="7">
    <source>
        <dbReference type="ARBA" id="ARBA00023170"/>
    </source>
</evidence>
<reference evidence="12 13" key="1">
    <citation type="journal article" date="2024" name="BMC Genomics">
        <title>De novo assembly and annotation of Popillia japonica's genome with initial clues to its potential as an invasive pest.</title>
        <authorList>
            <person name="Cucini C."/>
            <person name="Boschi S."/>
            <person name="Funari R."/>
            <person name="Cardaioli E."/>
            <person name="Iannotti N."/>
            <person name="Marturano G."/>
            <person name="Paoli F."/>
            <person name="Bruttini M."/>
            <person name="Carapelli A."/>
            <person name="Frati F."/>
            <person name="Nardi F."/>
        </authorList>
    </citation>
    <scope>NUCLEOTIDE SEQUENCE [LARGE SCALE GENOMIC DNA]</scope>
    <source>
        <strain evidence="12">DMR45628</strain>
    </source>
</reference>
<evidence type="ECO:0000256" key="3">
    <source>
        <dbReference type="ARBA" id="ARBA00022692"/>
    </source>
</evidence>
<keyword evidence="6 10" id="KW-0472">Membrane</keyword>
<protein>
    <submittedName>
        <fullName evidence="12">7 transmembrane receptor (Rhodopsin family)</fullName>
    </submittedName>
</protein>
<dbReference type="PROSITE" id="PS00237">
    <property type="entry name" value="G_PROTEIN_RECEP_F1_1"/>
    <property type="match status" value="1"/>
</dbReference>
<dbReference type="PANTHER" id="PTHR24243">
    <property type="entry name" value="G-PROTEIN COUPLED RECEPTOR"/>
    <property type="match status" value="1"/>
</dbReference>
<dbReference type="EMBL" id="JASPKY010000022">
    <property type="protein sequence ID" value="KAK9752190.1"/>
    <property type="molecule type" value="Genomic_DNA"/>
</dbReference>
<comment type="subcellular location">
    <subcellularLocation>
        <location evidence="1">Membrane</location>
        <topology evidence="1">Multi-pass membrane protein</topology>
    </subcellularLocation>
</comment>
<dbReference type="GO" id="GO:0005886">
    <property type="term" value="C:plasma membrane"/>
    <property type="evidence" value="ECO:0007669"/>
    <property type="project" value="TreeGrafter"/>
</dbReference>
<evidence type="ECO:0000256" key="5">
    <source>
        <dbReference type="ARBA" id="ARBA00023040"/>
    </source>
</evidence>
<keyword evidence="5 9" id="KW-0297">G-protein coupled receptor</keyword>
<evidence type="ECO:0000313" key="13">
    <source>
        <dbReference type="Proteomes" id="UP001458880"/>
    </source>
</evidence>
<dbReference type="PANTHER" id="PTHR24243:SF107">
    <property type="entry name" value="NEUROPEPTIDES CAPA RECEPTOR"/>
    <property type="match status" value="1"/>
</dbReference>
<dbReference type="SUPFAM" id="SSF81321">
    <property type="entry name" value="Family A G protein-coupled receptor-like"/>
    <property type="match status" value="1"/>
</dbReference>
<proteinExistence type="inferred from homology"/>
<keyword evidence="13" id="KW-1185">Reference proteome</keyword>
<name>A0AAW1MUZ9_POPJA</name>